<dbReference type="PANTHER" id="PTHR11575:SF24">
    <property type="entry name" value="5'-NUCLEOTIDASE"/>
    <property type="match status" value="1"/>
</dbReference>
<reference evidence="4 6" key="2">
    <citation type="submission" date="2018-08" db="EMBL/GenBank/DDBJ databases">
        <title>A genome reference for cultivated species of the human gut microbiota.</title>
        <authorList>
            <person name="Zou Y."/>
            <person name="Xue W."/>
            <person name="Luo G."/>
        </authorList>
    </citation>
    <scope>NUCLEOTIDE SEQUENCE [LARGE SCALE GENOMIC DNA]</scope>
    <source>
        <strain evidence="4 6">TF05-11AC</strain>
    </source>
</reference>
<sequence>MRYRRFLLTAICLNTAFIAMGCHSQPPASEENGNRIMEISMMYPMNLEHFEQLVETEYPDIDLNVEMTTTAAMNGDSERRLRNGHGTDLVVTTLPTGEVGDYVMDLSAETLATVYQGSVSSPVMIEGQTRYIPLPGQYEGYILNRTLTEELGKQIPTTNTELSDILKAGKEQGKGIGEDKAMFGLTTVSSDSVGTYIIGTQVPDFLGTAEGIKWMSDFNAGTAGFSGIWDDKLGLLEGWVSEGYLTAGTLSLKTKNAMPCETRMLDGTLMLSYGNVQMFTKLNSAGSQYEFIMLPYLSDEENAPWVISRPDGYIGINRALENDKSRLEACIRILNLLSTPEGQEAWMEDTAALYSYLVDYKFSQAVVPEGIADCVEQGYIYDLQMPSNIIRFFGKNMSLVLDCKSDIGDALALVDDYCRNGSSEVDYDQSVVGSVEEDLIYENYNTRREETAIGNLVADAVKEYCGSDIAVINGGGIRASLYEGDVRGEDLDAVCPYPNKLIVVKAKGTVIEEMLQNGISQTVRDGAMPAGRFLQVSGLCYSYRPLEGEKPAALLSVSLPDGSELEDDTWYTLAITDYMAGSNGYLDNNGDGYTMLNLYSDTTQKAKNVEMLKEMDATYAEALRKYFKNHSSEPIRAGLEGRIIISGEEHE</sequence>
<dbReference type="RefSeq" id="WP_055655276.1">
    <property type="nucleotide sequence ID" value="NZ_CABIXC010000005.1"/>
</dbReference>
<dbReference type="PROSITE" id="PS51257">
    <property type="entry name" value="PROKAR_LIPOPROTEIN"/>
    <property type="match status" value="1"/>
</dbReference>
<dbReference type="InterPro" id="IPR008334">
    <property type="entry name" value="5'-Nucleotdase_C"/>
</dbReference>
<organism evidence="3 5">
    <name type="scientific">Hungatella hathewayi</name>
    <dbReference type="NCBI Taxonomy" id="154046"/>
    <lineage>
        <taxon>Bacteria</taxon>
        <taxon>Bacillati</taxon>
        <taxon>Bacillota</taxon>
        <taxon>Clostridia</taxon>
        <taxon>Lachnospirales</taxon>
        <taxon>Lachnospiraceae</taxon>
        <taxon>Hungatella</taxon>
    </lineage>
</organism>
<dbReference type="InterPro" id="IPR006179">
    <property type="entry name" value="5_nucleotidase/apyrase"/>
</dbReference>
<dbReference type="Proteomes" id="UP000261257">
    <property type="component" value="Unassembled WGS sequence"/>
</dbReference>
<feature type="chain" id="PRO_5042332778" evidence="1">
    <location>
        <begin position="22"/>
        <end position="651"/>
    </location>
</feature>
<evidence type="ECO:0000259" key="2">
    <source>
        <dbReference type="Pfam" id="PF02872"/>
    </source>
</evidence>
<dbReference type="InterPro" id="IPR036907">
    <property type="entry name" value="5'-Nucleotdase_C_sf"/>
</dbReference>
<dbReference type="Proteomes" id="UP000095651">
    <property type="component" value="Unassembled WGS sequence"/>
</dbReference>
<dbReference type="Pfam" id="PF02872">
    <property type="entry name" value="5_nucleotid_C"/>
    <property type="match status" value="1"/>
</dbReference>
<dbReference type="Gene3D" id="3.90.780.10">
    <property type="entry name" value="5'-Nucleotidase, C-terminal domain"/>
    <property type="match status" value="1"/>
</dbReference>
<dbReference type="PANTHER" id="PTHR11575">
    <property type="entry name" value="5'-NUCLEOTIDASE-RELATED"/>
    <property type="match status" value="1"/>
</dbReference>
<dbReference type="GO" id="GO:0009166">
    <property type="term" value="P:nucleotide catabolic process"/>
    <property type="evidence" value="ECO:0007669"/>
    <property type="project" value="InterPro"/>
</dbReference>
<reference evidence="3 5" key="1">
    <citation type="submission" date="2015-09" db="EMBL/GenBank/DDBJ databases">
        <authorList>
            <consortium name="Pathogen Informatics"/>
        </authorList>
    </citation>
    <scope>NUCLEOTIDE SEQUENCE [LARGE SCALE GENOMIC DNA]</scope>
    <source>
        <strain evidence="3 5">2789STDY5608850</strain>
    </source>
</reference>
<dbReference type="AlphaFoldDB" id="A0A174DYM6"/>
<protein>
    <submittedName>
        <fullName evidence="3">5'-nucleotidase</fullName>
    </submittedName>
    <submittedName>
        <fullName evidence="4">Extracellular solute-binding protein</fullName>
    </submittedName>
</protein>
<name>A0A174DYM6_9FIRM</name>
<dbReference type="SUPFAM" id="SSF53850">
    <property type="entry name" value="Periplasmic binding protein-like II"/>
    <property type="match status" value="1"/>
</dbReference>
<dbReference type="GO" id="GO:0016787">
    <property type="term" value="F:hydrolase activity"/>
    <property type="evidence" value="ECO:0007669"/>
    <property type="project" value="InterPro"/>
</dbReference>
<dbReference type="SUPFAM" id="SSF55816">
    <property type="entry name" value="5'-nucleotidase (syn. UDP-sugar hydrolase), C-terminal domain"/>
    <property type="match status" value="1"/>
</dbReference>
<accession>A0A174DYM6</accession>
<evidence type="ECO:0000256" key="1">
    <source>
        <dbReference type="SAM" id="SignalP"/>
    </source>
</evidence>
<dbReference type="Gene3D" id="3.40.190.10">
    <property type="entry name" value="Periplasmic binding protein-like II"/>
    <property type="match status" value="2"/>
</dbReference>
<dbReference type="EMBL" id="CYZE01000005">
    <property type="protein sequence ID" value="CUO28960.1"/>
    <property type="molecule type" value="Genomic_DNA"/>
</dbReference>
<feature type="signal peptide" evidence="1">
    <location>
        <begin position="1"/>
        <end position="21"/>
    </location>
</feature>
<gene>
    <name evidence="3" type="primary">yfkN_1</name>
    <name evidence="4" type="ORF">DXC39_11195</name>
    <name evidence="3" type="ORF">ERS852407_02364</name>
</gene>
<evidence type="ECO:0000313" key="3">
    <source>
        <dbReference type="EMBL" id="CUO28960.1"/>
    </source>
</evidence>
<proteinExistence type="predicted"/>
<evidence type="ECO:0000313" key="4">
    <source>
        <dbReference type="EMBL" id="RGM05377.1"/>
    </source>
</evidence>
<evidence type="ECO:0000313" key="5">
    <source>
        <dbReference type="Proteomes" id="UP000095651"/>
    </source>
</evidence>
<dbReference type="EMBL" id="QSSQ01000007">
    <property type="protein sequence ID" value="RGM05377.1"/>
    <property type="molecule type" value="Genomic_DNA"/>
</dbReference>
<evidence type="ECO:0000313" key="6">
    <source>
        <dbReference type="Proteomes" id="UP000261257"/>
    </source>
</evidence>
<feature type="domain" description="5'-Nucleotidase C-terminal" evidence="2">
    <location>
        <begin position="432"/>
        <end position="585"/>
    </location>
</feature>
<keyword evidence="1" id="KW-0732">Signal</keyword>